<evidence type="ECO:0000256" key="2">
    <source>
        <dbReference type="ARBA" id="ARBA00022679"/>
    </source>
</evidence>
<feature type="domain" description="Carbohydrate kinase FGGY N-terminal" evidence="4">
    <location>
        <begin position="133"/>
        <end position="224"/>
    </location>
</feature>
<dbReference type="PANTHER" id="PTHR10196">
    <property type="entry name" value="SUGAR KINASE"/>
    <property type="match status" value="1"/>
</dbReference>
<gene>
    <name evidence="5" type="ORF">PTSG_13234</name>
</gene>
<sequence length="339" mass="36766">MQTTRRIMSRALYLGLGLKASAIDQQAQVVYTSAIKYDHDLPEYNTTQGVHDRGNARVTTPTLMLAHALELLFTKMKNDAFPFHEVVAVSGSGQQHGSVYWAQGAHAKLSKLSAETPLQEQLRGCFSTKDSPIWMDSSTTAQCRALEAAVGGAQEMATLTGSRAYERFTANQILKIKEEQPDVFARTERISLISSFMCSLLLGNYAPIDTSDAAGMNLMSLKTLVIADVFGCDVYASAQSDSASLGAAYRAKHADVCNLHGQFVPFQSAILDLACRPNSDSAGKTEDRSHLHACDPRSAQHKIATPNMGNFDAYTSMLSRYAELEAKVVQEAAARDGAS</sequence>
<protein>
    <recommendedName>
        <fullName evidence="4">Carbohydrate kinase FGGY N-terminal domain-containing protein</fullName>
    </recommendedName>
</protein>
<dbReference type="OrthoDB" id="1728974at2759"/>
<evidence type="ECO:0000313" key="5">
    <source>
        <dbReference type="EMBL" id="EGD76021.1"/>
    </source>
</evidence>
<comment type="similarity">
    <text evidence="1">Belongs to the FGGY kinase family.</text>
</comment>
<evidence type="ECO:0000259" key="4">
    <source>
        <dbReference type="Pfam" id="PF00370"/>
    </source>
</evidence>
<dbReference type="InterPro" id="IPR043129">
    <property type="entry name" value="ATPase_NBD"/>
</dbReference>
<dbReference type="PANTHER" id="PTHR10196:SF57">
    <property type="entry name" value="XYLULOSE KINASE"/>
    <property type="match status" value="1"/>
</dbReference>
<name>F2TXB2_SALR5</name>
<keyword evidence="2" id="KW-0808">Transferase</keyword>
<evidence type="ECO:0000313" key="6">
    <source>
        <dbReference type="Proteomes" id="UP000007799"/>
    </source>
</evidence>
<dbReference type="KEGG" id="sre:PTSG_13234"/>
<evidence type="ECO:0000256" key="1">
    <source>
        <dbReference type="ARBA" id="ARBA00009156"/>
    </source>
</evidence>
<organism evidence="6">
    <name type="scientific">Salpingoeca rosetta (strain ATCC 50818 / BSB-021)</name>
    <dbReference type="NCBI Taxonomy" id="946362"/>
    <lineage>
        <taxon>Eukaryota</taxon>
        <taxon>Choanoflagellata</taxon>
        <taxon>Craspedida</taxon>
        <taxon>Salpingoecidae</taxon>
        <taxon>Salpingoeca</taxon>
    </lineage>
</organism>
<dbReference type="eggNOG" id="KOG2531">
    <property type="taxonomic scope" value="Eukaryota"/>
</dbReference>
<dbReference type="Gene3D" id="3.30.420.40">
    <property type="match status" value="2"/>
</dbReference>
<dbReference type="EMBL" id="GL832956">
    <property type="protein sequence ID" value="EGD76021.1"/>
    <property type="molecule type" value="Genomic_DNA"/>
</dbReference>
<proteinExistence type="inferred from homology"/>
<dbReference type="GeneID" id="16078792"/>
<dbReference type="Proteomes" id="UP000007799">
    <property type="component" value="Unassembled WGS sequence"/>
</dbReference>
<dbReference type="Pfam" id="PF00370">
    <property type="entry name" value="FGGY_N"/>
    <property type="match status" value="1"/>
</dbReference>
<dbReference type="RefSeq" id="XP_004998196.1">
    <property type="nucleotide sequence ID" value="XM_004998139.1"/>
</dbReference>
<accession>F2TXB2</accession>
<dbReference type="AlphaFoldDB" id="F2TXB2"/>
<dbReference type="GO" id="GO:0004856">
    <property type="term" value="F:D-xylulokinase activity"/>
    <property type="evidence" value="ECO:0007669"/>
    <property type="project" value="TreeGrafter"/>
</dbReference>
<keyword evidence="3" id="KW-0418">Kinase</keyword>
<reference evidence="5" key="1">
    <citation type="submission" date="2009-08" db="EMBL/GenBank/DDBJ databases">
        <title>Annotation of Salpingoeca rosetta.</title>
        <authorList>
            <consortium name="The Broad Institute Genome Sequencing Platform"/>
            <person name="Russ C."/>
            <person name="Cuomo C."/>
            <person name="Burger G."/>
            <person name="Gray M.W."/>
            <person name="Holland P.W.H."/>
            <person name="King N."/>
            <person name="Lang F.B.F."/>
            <person name="Roger A.J."/>
            <person name="Ruiz-Trillo I."/>
            <person name="Young S.K."/>
            <person name="Zeng Q."/>
            <person name="Gargeya S."/>
            <person name="Alvarado L."/>
            <person name="Berlin A."/>
            <person name="Chapman S.B."/>
            <person name="Chen Z."/>
            <person name="Freedman E."/>
            <person name="Gellesch M."/>
            <person name="Goldberg J."/>
            <person name="Griggs A."/>
            <person name="Gujja S."/>
            <person name="Heilman E."/>
            <person name="Heiman D."/>
            <person name="Howarth C."/>
            <person name="Mehta T."/>
            <person name="Neiman D."/>
            <person name="Pearson M."/>
            <person name="Roberts A."/>
            <person name="Saif S."/>
            <person name="Shea T."/>
            <person name="Shenoy N."/>
            <person name="Sisk P."/>
            <person name="Stolte C."/>
            <person name="Sykes S."/>
            <person name="White J."/>
            <person name="Yandava C."/>
            <person name="Haas B."/>
            <person name="Nusbaum C."/>
            <person name="Birren B."/>
        </authorList>
    </citation>
    <scope>NUCLEOTIDE SEQUENCE [LARGE SCALE GENOMIC DNA]</scope>
    <source>
        <strain evidence="5">ATCC 50818</strain>
    </source>
</reference>
<dbReference type="GO" id="GO:0005829">
    <property type="term" value="C:cytosol"/>
    <property type="evidence" value="ECO:0007669"/>
    <property type="project" value="TreeGrafter"/>
</dbReference>
<dbReference type="SUPFAM" id="SSF53067">
    <property type="entry name" value="Actin-like ATPase domain"/>
    <property type="match status" value="1"/>
</dbReference>
<dbReference type="GO" id="GO:0005997">
    <property type="term" value="P:xylulose metabolic process"/>
    <property type="evidence" value="ECO:0007669"/>
    <property type="project" value="TreeGrafter"/>
</dbReference>
<keyword evidence="6" id="KW-1185">Reference proteome</keyword>
<dbReference type="STRING" id="946362.F2TXB2"/>
<dbReference type="InterPro" id="IPR018484">
    <property type="entry name" value="FGGY_N"/>
</dbReference>
<dbReference type="InParanoid" id="F2TXB2"/>
<evidence type="ECO:0000256" key="3">
    <source>
        <dbReference type="ARBA" id="ARBA00022777"/>
    </source>
</evidence>